<evidence type="ECO:0000256" key="3">
    <source>
        <dbReference type="ARBA" id="ARBA00023194"/>
    </source>
</evidence>
<evidence type="ECO:0000313" key="5">
    <source>
        <dbReference type="EMBL" id="QTD47808.1"/>
    </source>
</evidence>
<dbReference type="SUPFAM" id="SSF51197">
    <property type="entry name" value="Clavaminate synthase-like"/>
    <property type="match status" value="1"/>
</dbReference>
<proteinExistence type="predicted"/>
<keyword evidence="5" id="KW-0223">Dioxygenase</keyword>
<dbReference type="EMBL" id="CP071793">
    <property type="protein sequence ID" value="QTD47808.1"/>
    <property type="molecule type" value="Genomic_DNA"/>
</dbReference>
<evidence type="ECO:0000259" key="4">
    <source>
        <dbReference type="Pfam" id="PF02668"/>
    </source>
</evidence>
<dbReference type="PANTHER" id="PTHR10696:SF56">
    <property type="entry name" value="TAUD_TFDA-LIKE DOMAIN-CONTAINING PROTEIN"/>
    <property type="match status" value="1"/>
</dbReference>
<accession>A0A8A4TGF6</accession>
<reference evidence="5" key="1">
    <citation type="submission" date="2021-03" db="EMBL/GenBank/DDBJ databases">
        <title>Acanthopleuribacteraceae sp. M133.</title>
        <authorList>
            <person name="Wang G."/>
        </authorList>
    </citation>
    <scope>NUCLEOTIDE SEQUENCE</scope>
    <source>
        <strain evidence="5">M133</strain>
    </source>
</reference>
<organism evidence="5 6">
    <name type="scientific">Sulfidibacter corallicola</name>
    <dbReference type="NCBI Taxonomy" id="2818388"/>
    <lineage>
        <taxon>Bacteria</taxon>
        <taxon>Pseudomonadati</taxon>
        <taxon>Acidobacteriota</taxon>
        <taxon>Holophagae</taxon>
        <taxon>Acanthopleuribacterales</taxon>
        <taxon>Acanthopleuribacteraceae</taxon>
        <taxon>Sulfidibacter</taxon>
    </lineage>
</organism>
<gene>
    <name evidence="5" type="ORF">J3U87_19645</name>
</gene>
<keyword evidence="2" id="KW-0560">Oxidoreductase</keyword>
<dbReference type="PANTHER" id="PTHR10696">
    <property type="entry name" value="GAMMA-BUTYROBETAINE HYDROXYLASE-RELATED"/>
    <property type="match status" value="1"/>
</dbReference>
<dbReference type="GO" id="GO:0016706">
    <property type="term" value="F:2-oxoglutarate-dependent dioxygenase activity"/>
    <property type="evidence" value="ECO:0007669"/>
    <property type="project" value="UniProtKB-ARBA"/>
</dbReference>
<keyword evidence="3" id="KW-0045">Antibiotic biosynthesis</keyword>
<dbReference type="KEGG" id="scor:J3U87_19645"/>
<dbReference type="AlphaFoldDB" id="A0A8A4TGF6"/>
<keyword evidence="6" id="KW-1185">Reference proteome</keyword>
<dbReference type="RefSeq" id="WP_237377474.1">
    <property type="nucleotide sequence ID" value="NZ_CP071793.1"/>
</dbReference>
<protein>
    <submittedName>
        <fullName evidence="5">TauD/TfdA family dioxygenase</fullName>
    </submittedName>
</protein>
<dbReference type="InterPro" id="IPR003819">
    <property type="entry name" value="TauD/TfdA-like"/>
</dbReference>
<sequence length="339" mass="38851">MIEKFESPAAWRGTALFKRPDWEYRLSVEELAEIERALRRIKRRGLSLTKITREDFELPRLEPVLASVQEGLENGSGAARIRGITPGLFDEDDVRLIFWGLARHIGTPVSQSAKGELMFSVRDEGFGEQSAKTRGPNTNKRLRFHTDRCDVIGFHCVRQAKIGGDNLLVSSITLHNEILERRPDLLMVLYKPFYYKRHNVDTGNPLPYLRQPVFAIHQGHFIGNVLRVLIERAHTVPGVPPLTPVQREALDFLDEVAEETELHVRFRQEPGDMLFINNFVVFHRRDAFEDHGEPSLRRHLLRLWLSVPNSRPLSESFRANYREIEAGAIRGGMPPIGPD</sequence>
<evidence type="ECO:0000256" key="2">
    <source>
        <dbReference type="ARBA" id="ARBA00023002"/>
    </source>
</evidence>
<evidence type="ECO:0000256" key="1">
    <source>
        <dbReference type="ARBA" id="ARBA00001954"/>
    </source>
</evidence>
<comment type="cofactor">
    <cofactor evidence="1">
        <name>Fe(2+)</name>
        <dbReference type="ChEBI" id="CHEBI:29033"/>
    </cofactor>
</comment>
<dbReference type="InterPro" id="IPR042098">
    <property type="entry name" value="TauD-like_sf"/>
</dbReference>
<dbReference type="GO" id="GO:0017000">
    <property type="term" value="P:antibiotic biosynthetic process"/>
    <property type="evidence" value="ECO:0007669"/>
    <property type="project" value="UniProtKB-KW"/>
</dbReference>
<dbReference type="InterPro" id="IPR050411">
    <property type="entry name" value="AlphaKG_dependent_hydroxylases"/>
</dbReference>
<evidence type="ECO:0000313" key="6">
    <source>
        <dbReference type="Proteomes" id="UP000663929"/>
    </source>
</evidence>
<dbReference type="Gene3D" id="3.60.130.10">
    <property type="entry name" value="Clavaminate synthase-like"/>
    <property type="match status" value="1"/>
</dbReference>
<name>A0A8A4TGF6_SULCO</name>
<dbReference type="Proteomes" id="UP000663929">
    <property type="component" value="Chromosome"/>
</dbReference>
<feature type="domain" description="TauD/TfdA-like" evidence="4">
    <location>
        <begin position="49"/>
        <end position="304"/>
    </location>
</feature>
<dbReference type="Pfam" id="PF02668">
    <property type="entry name" value="TauD"/>
    <property type="match status" value="1"/>
</dbReference>